<protein>
    <submittedName>
        <fullName evidence="2">Uncharacterized protein</fullName>
    </submittedName>
</protein>
<evidence type="ECO:0000256" key="1">
    <source>
        <dbReference type="SAM" id="MobiDB-lite"/>
    </source>
</evidence>
<dbReference type="EMBL" id="LJBN01000117">
    <property type="protein sequence ID" value="OOQ88897.1"/>
    <property type="molecule type" value="Genomic_DNA"/>
</dbReference>
<organism evidence="2 3">
    <name type="scientific">Penicillium brasilianum</name>
    <dbReference type="NCBI Taxonomy" id="104259"/>
    <lineage>
        <taxon>Eukaryota</taxon>
        <taxon>Fungi</taxon>
        <taxon>Dikarya</taxon>
        <taxon>Ascomycota</taxon>
        <taxon>Pezizomycotina</taxon>
        <taxon>Eurotiomycetes</taxon>
        <taxon>Eurotiomycetidae</taxon>
        <taxon>Eurotiales</taxon>
        <taxon>Aspergillaceae</taxon>
        <taxon>Penicillium</taxon>
    </lineage>
</organism>
<reference evidence="3" key="1">
    <citation type="submission" date="2015-09" db="EMBL/GenBank/DDBJ databases">
        <authorList>
            <person name="Fill T.P."/>
            <person name="Baretta J.F."/>
            <person name="de Almeida L.G."/>
            <person name="Rocha M."/>
            <person name="de Souza D.H."/>
            <person name="Malavazi I."/>
            <person name="Cerdeira L.T."/>
            <person name="Hong H."/>
            <person name="Samborskyy M."/>
            <person name="de Vasconcelos A.T."/>
            <person name="Leadlay P."/>
            <person name="Rodrigues-Filho E."/>
        </authorList>
    </citation>
    <scope>NUCLEOTIDE SEQUENCE [LARGE SCALE GENOMIC DNA]</scope>
    <source>
        <strain evidence="3">LaBioMMi 136</strain>
    </source>
</reference>
<gene>
    <name evidence="2" type="ORF">PEBR_11927</name>
</gene>
<feature type="region of interest" description="Disordered" evidence="1">
    <location>
        <begin position="36"/>
        <end position="73"/>
    </location>
</feature>
<proteinExistence type="predicted"/>
<dbReference type="Proteomes" id="UP000190744">
    <property type="component" value="Unassembled WGS sequence"/>
</dbReference>
<name>A0A1S9RTR3_PENBI</name>
<dbReference type="AlphaFoldDB" id="A0A1S9RTR3"/>
<evidence type="ECO:0000313" key="2">
    <source>
        <dbReference type="EMBL" id="OOQ88897.1"/>
    </source>
</evidence>
<sequence length="144" mass="15197">MVSESQGSSELVGVMDSGHADDEKWLGLSSVSGCLPDTGDTGFSPDQPSKSVYRGSGSAGKPGQRCQREREESISTLAALARTPAMGELNGGAKHGCRGEAPIVLGETADIISGREWHISGAYYYTLTIHITPTDLTKSKIKIQ</sequence>
<evidence type="ECO:0000313" key="3">
    <source>
        <dbReference type="Proteomes" id="UP000190744"/>
    </source>
</evidence>
<comment type="caution">
    <text evidence="2">The sequence shown here is derived from an EMBL/GenBank/DDBJ whole genome shotgun (WGS) entry which is preliminary data.</text>
</comment>
<accession>A0A1S9RTR3</accession>